<organism evidence="1 2">
    <name type="scientific">Trichonephila inaurata madagascariensis</name>
    <dbReference type="NCBI Taxonomy" id="2747483"/>
    <lineage>
        <taxon>Eukaryota</taxon>
        <taxon>Metazoa</taxon>
        <taxon>Ecdysozoa</taxon>
        <taxon>Arthropoda</taxon>
        <taxon>Chelicerata</taxon>
        <taxon>Arachnida</taxon>
        <taxon>Araneae</taxon>
        <taxon>Araneomorphae</taxon>
        <taxon>Entelegynae</taxon>
        <taxon>Araneoidea</taxon>
        <taxon>Nephilidae</taxon>
        <taxon>Trichonephila</taxon>
        <taxon>Trichonephila inaurata</taxon>
    </lineage>
</organism>
<dbReference type="Proteomes" id="UP000886998">
    <property type="component" value="Unassembled WGS sequence"/>
</dbReference>
<reference evidence="1" key="1">
    <citation type="submission" date="2020-08" db="EMBL/GenBank/DDBJ databases">
        <title>Multicomponent nature underlies the extraordinary mechanical properties of spider dragline silk.</title>
        <authorList>
            <person name="Kono N."/>
            <person name="Nakamura H."/>
            <person name="Mori M."/>
            <person name="Yoshida Y."/>
            <person name="Ohtoshi R."/>
            <person name="Malay A.D."/>
            <person name="Moran D.A.P."/>
            <person name="Tomita M."/>
            <person name="Numata K."/>
            <person name="Arakawa K."/>
        </authorList>
    </citation>
    <scope>NUCLEOTIDE SEQUENCE</scope>
</reference>
<accession>A0A8X6X1C2</accession>
<evidence type="ECO:0000313" key="2">
    <source>
        <dbReference type="Proteomes" id="UP000886998"/>
    </source>
</evidence>
<sequence length="108" mass="12627">MPKPRQHSINSGKTSFNKLLRDKDPCYLMNSNFDQKKKKIGVLVSIIYLARSHPILIDVPQCLGTSLRSFAYHKTIPTVNLFWKYLKRHHWPSFWFTEPLGLIEIGTQ</sequence>
<gene>
    <name evidence="1" type="ORF">TNIN_247411</name>
</gene>
<comment type="caution">
    <text evidence="1">The sequence shown here is derived from an EMBL/GenBank/DDBJ whole genome shotgun (WGS) entry which is preliminary data.</text>
</comment>
<evidence type="ECO:0000313" key="1">
    <source>
        <dbReference type="EMBL" id="GFY43661.1"/>
    </source>
</evidence>
<dbReference type="EMBL" id="BMAV01003802">
    <property type="protein sequence ID" value="GFY43661.1"/>
    <property type="molecule type" value="Genomic_DNA"/>
</dbReference>
<dbReference type="AlphaFoldDB" id="A0A8X6X1C2"/>
<proteinExistence type="predicted"/>
<name>A0A8X6X1C2_9ARAC</name>
<protein>
    <submittedName>
        <fullName evidence="1">Uncharacterized protein</fullName>
    </submittedName>
</protein>
<keyword evidence="2" id="KW-1185">Reference proteome</keyword>